<dbReference type="AlphaFoldDB" id="A0A940WQS8"/>
<proteinExistence type="predicted"/>
<organism evidence="1 2">
    <name type="scientific">Halalkalibacter suaedae</name>
    <dbReference type="NCBI Taxonomy" id="2822140"/>
    <lineage>
        <taxon>Bacteria</taxon>
        <taxon>Bacillati</taxon>
        <taxon>Bacillota</taxon>
        <taxon>Bacilli</taxon>
        <taxon>Bacillales</taxon>
        <taxon>Bacillaceae</taxon>
        <taxon>Halalkalibacter</taxon>
    </lineage>
</organism>
<reference evidence="1" key="1">
    <citation type="submission" date="2021-03" db="EMBL/GenBank/DDBJ databases">
        <title>Bacillus suaedae sp. nov., isolated from Suaeda aralocaspica.</title>
        <authorList>
            <person name="Lei R.F.R."/>
        </authorList>
    </citation>
    <scope>NUCLEOTIDE SEQUENCE</scope>
    <source>
        <strain evidence="1">YZJH907-2</strain>
    </source>
</reference>
<dbReference type="RefSeq" id="WP_210596314.1">
    <property type="nucleotide sequence ID" value="NZ_JAGKSQ010000002.1"/>
</dbReference>
<accession>A0A940WQS8</accession>
<name>A0A940WQS8_9BACI</name>
<sequence length="58" mass="6859">MTTNNLATKLAERYQVEKDNIALLRREGLEWHEAFPVSIRQTLFPSIFQKINENEKPE</sequence>
<keyword evidence="2" id="KW-1185">Reference proteome</keyword>
<evidence type="ECO:0000313" key="1">
    <source>
        <dbReference type="EMBL" id="MBP3950626.1"/>
    </source>
</evidence>
<evidence type="ECO:0000313" key="2">
    <source>
        <dbReference type="Proteomes" id="UP000678228"/>
    </source>
</evidence>
<gene>
    <name evidence="1" type="ORF">J7W16_05720</name>
</gene>
<comment type="caution">
    <text evidence="1">The sequence shown here is derived from an EMBL/GenBank/DDBJ whole genome shotgun (WGS) entry which is preliminary data.</text>
</comment>
<dbReference type="Proteomes" id="UP000678228">
    <property type="component" value="Unassembled WGS sequence"/>
</dbReference>
<protein>
    <submittedName>
        <fullName evidence="1">Uncharacterized protein</fullName>
    </submittedName>
</protein>
<dbReference type="EMBL" id="JAGKSQ010000002">
    <property type="protein sequence ID" value="MBP3950626.1"/>
    <property type="molecule type" value="Genomic_DNA"/>
</dbReference>